<dbReference type="InterPro" id="IPR029044">
    <property type="entry name" value="Nucleotide-diphossugar_trans"/>
</dbReference>
<dbReference type="SUPFAM" id="SSF53448">
    <property type="entry name" value="Nucleotide-diphospho-sugar transferases"/>
    <property type="match status" value="1"/>
</dbReference>
<protein>
    <submittedName>
        <fullName evidence="1">TIGR04282 family arsenosugar biosynthesis glycosyltransferase</fullName>
    </submittedName>
</protein>
<gene>
    <name evidence="1" type="ORF">QYS47_20335</name>
</gene>
<name>A0AA49GIB8_9BACT</name>
<dbReference type="KEGG" id="marp:QYS47_20335"/>
<dbReference type="NCBIfam" id="TIGR04282">
    <property type="entry name" value="glyco_like_cofC"/>
    <property type="match status" value="1"/>
</dbReference>
<dbReference type="AlphaFoldDB" id="A0AA49GIB8"/>
<dbReference type="PANTHER" id="PTHR36529">
    <property type="entry name" value="SLL1095 PROTEIN"/>
    <property type="match status" value="1"/>
</dbReference>
<evidence type="ECO:0000313" key="1">
    <source>
        <dbReference type="EMBL" id="WKK79661.1"/>
    </source>
</evidence>
<proteinExistence type="predicted"/>
<reference evidence="1" key="1">
    <citation type="submission" date="2023-08" db="EMBL/GenBank/DDBJ databases">
        <title>Comparative genomics and taxonomic characterization of three novel marine species of genus Marivirga.</title>
        <authorList>
            <person name="Muhammad N."/>
            <person name="Kim S.-G."/>
        </authorList>
    </citation>
    <scope>NUCLEOTIDE SEQUENCE</scope>
    <source>
        <strain evidence="1">BKB1-2</strain>
    </source>
</reference>
<organism evidence="1">
    <name type="scientific">Marivirga arenosa</name>
    <dbReference type="NCBI Taxonomy" id="3059076"/>
    <lineage>
        <taxon>Bacteria</taxon>
        <taxon>Pseudomonadati</taxon>
        <taxon>Bacteroidota</taxon>
        <taxon>Cytophagia</taxon>
        <taxon>Cytophagales</taxon>
        <taxon>Marivirgaceae</taxon>
        <taxon>Marivirga</taxon>
    </lineage>
</organism>
<dbReference type="Pfam" id="PF09837">
    <property type="entry name" value="DUF2064"/>
    <property type="match status" value="1"/>
</dbReference>
<dbReference type="Proteomes" id="UP001232019">
    <property type="component" value="Chromosome"/>
</dbReference>
<dbReference type="InterPro" id="IPR018641">
    <property type="entry name" value="Trfase_1_rSAM/seldom-assoc"/>
</dbReference>
<dbReference type="RefSeq" id="WP_302123765.1">
    <property type="nucleotide sequence ID" value="NZ_CP129968.2"/>
</dbReference>
<sequence>MNKKRLLIIFVKNPELGKCKTRLAATIGDEKALVFYKNMLQKTKEEVEELAFDKAVYYSSFIDKDDLWPNNPPFYKHIQNSNPDLGVKMQSAFEDAFNNGYESVCIMGSDCYSLNKETLESAFLALEHKDVVLGPSNDGGYYLLGMNKPYVDFFQNKTWSTDTVAPDTVLDFKNLNLSYQLLDELVDIDNEEDFNTIPKEERNKLLIRY</sequence>
<dbReference type="Gene3D" id="3.90.550.10">
    <property type="entry name" value="Spore Coat Polysaccharide Biosynthesis Protein SpsA, Chain A"/>
    <property type="match status" value="1"/>
</dbReference>
<accession>A0AA49GIB8</accession>
<dbReference type="PANTHER" id="PTHR36529:SF1">
    <property type="entry name" value="GLYCOSYLTRANSFERASE"/>
    <property type="match status" value="1"/>
</dbReference>
<dbReference type="EMBL" id="CP129968">
    <property type="protein sequence ID" value="WKK79661.1"/>
    <property type="molecule type" value="Genomic_DNA"/>
</dbReference>